<keyword evidence="2" id="KW-0472">Membrane</keyword>
<name>A0ABM3M2I0_BICAN</name>
<keyword evidence="3" id="KW-1185">Reference proteome</keyword>
<sequence>MDVLAEFIADFVRARQLNIAVAALLTLGYLVYQYRGLLVKAQDTIDDGDDLLMKNRSSCRMSRSRSRSAHSRSRSRDRRNYDKSRRNKKNHRCANCSHYNCDDVYERGPR</sequence>
<keyword evidence="2" id="KW-1133">Transmembrane helix</keyword>
<feature type="compositionally biased region" description="Basic residues" evidence="1">
    <location>
        <begin position="62"/>
        <end position="77"/>
    </location>
</feature>
<evidence type="ECO:0000313" key="3">
    <source>
        <dbReference type="Proteomes" id="UP001652582"/>
    </source>
</evidence>
<evidence type="ECO:0000256" key="2">
    <source>
        <dbReference type="SAM" id="Phobius"/>
    </source>
</evidence>
<reference evidence="4" key="1">
    <citation type="submission" date="2025-08" db="UniProtKB">
        <authorList>
            <consortium name="RefSeq"/>
        </authorList>
    </citation>
    <scope>IDENTIFICATION</scope>
</reference>
<evidence type="ECO:0000313" key="4">
    <source>
        <dbReference type="RefSeq" id="XP_052745698.1"/>
    </source>
</evidence>
<organism evidence="3 4">
    <name type="scientific">Bicyclus anynana</name>
    <name type="common">Squinting bush brown butterfly</name>
    <dbReference type="NCBI Taxonomy" id="110368"/>
    <lineage>
        <taxon>Eukaryota</taxon>
        <taxon>Metazoa</taxon>
        <taxon>Ecdysozoa</taxon>
        <taxon>Arthropoda</taxon>
        <taxon>Hexapoda</taxon>
        <taxon>Insecta</taxon>
        <taxon>Pterygota</taxon>
        <taxon>Neoptera</taxon>
        <taxon>Endopterygota</taxon>
        <taxon>Lepidoptera</taxon>
        <taxon>Glossata</taxon>
        <taxon>Ditrysia</taxon>
        <taxon>Papilionoidea</taxon>
        <taxon>Nymphalidae</taxon>
        <taxon>Satyrinae</taxon>
        <taxon>Satyrini</taxon>
        <taxon>Mycalesina</taxon>
        <taxon>Bicyclus</taxon>
    </lineage>
</organism>
<feature type="transmembrane region" description="Helical" evidence="2">
    <location>
        <begin position="12"/>
        <end position="32"/>
    </location>
</feature>
<proteinExistence type="predicted"/>
<gene>
    <name evidence="4" type="primary">LOC112045817</name>
</gene>
<dbReference type="RefSeq" id="XP_052745698.1">
    <property type="nucleotide sequence ID" value="XM_052889738.1"/>
</dbReference>
<dbReference type="Proteomes" id="UP001652582">
    <property type="component" value="Chromosome 26"/>
</dbReference>
<dbReference type="GeneID" id="112045817"/>
<evidence type="ECO:0000256" key="1">
    <source>
        <dbReference type="SAM" id="MobiDB-lite"/>
    </source>
</evidence>
<protein>
    <submittedName>
        <fullName evidence="4">Uncharacterized protein LOC112045817</fullName>
    </submittedName>
</protein>
<accession>A0ABM3M2I0</accession>
<feature type="region of interest" description="Disordered" evidence="1">
    <location>
        <begin position="58"/>
        <end position="90"/>
    </location>
</feature>
<keyword evidence="2" id="KW-0812">Transmembrane</keyword>